<keyword evidence="2" id="KW-1185">Reference proteome</keyword>
<dbReference type="Proteomes" id="UP000830395">
    <property type="component" value="Chromosome 18"/>
</dbReference>
<name>A0ACC5Z584_9TELE</name>
<protein>
    <submittedName>
        <fullName evidence="1">Uncharacterized protein</fullName>
    </submittedName>
</protein>
<accession>A0ACC5Z584</accession>
<organism evidence="1 2">
    <name type="scientific">Pangasius djambal</name>
    <dbReference type="NCBI Taxonomy" id="1691987"/>
    <lineage>
        <taxon>Eukaryota</taxon>
        <taxon>Metazoa</taxon>
        <taxon>Chordata</taxon>
        <taxon>Craniata</taxon>
        <taxon>Vertebrata</taxon>
        <taxon>Euteleostomi</taxon>
        <taxon>Actinopterygii</taxon>
        <taxon>Neopterygii</taxon>
        <taxon>Teleostei</taxon>
        <taxon>Ostariophysi</taxon>
        <taxon>Siluriformes</taxon>
        <taxon>Pangasiidae</taxon>
        <taxon>Pangasius</taxon>
    </lineage>
</organism>
<evidence type="ECO:0000313" key="2">
    <source>
        <dbReference type="Proteomes" id="UP000830395"/>
    </source>
</evidence>
<sequence>MMEVGVSRQQDTKDPLLLPSLRLLVPPLRLISAVLWRIVQQQDVMQYGMLADFVSLVTEAVPELFNPTHAIELVLGLRAKLILELCYRDETVDTHLIHSHLNSIQLALPLAKQASFCLVVQVDSTEAEETGVHFVDLVQTLIKDTDQREHFFQNVFPVEFGPSYDSALQTLMWDFLSRLEHFLPVPDLLQTVAWLRSESSALKDCEESISNPDSLRSLLLHHKCLGHLDSCASSSLPRVGDCILTALSGKRTRVAQVNSGDSLNPPAPSEMPVCVMDGTDVETVVVTSEWTEFDLHANQTGEDNSEDGDNSPPAADCDQVKSRSNGNTEESEVRTEKHTDTENYFGESALTHSKHDDSVGCTEHRTAEPEQLEHNAKERLSLSSSVTPPLESTVTVPVTAADGAAVFTLPAGTRRSARKPKKTWKLKLGNLHKQKRKPGVVTGQKRERKPLAPMRNSGTVTEVDGEHITSDNRDAAELSVSPGLVTSDGNTELSSKTFSCPQCPFTHIQERYVKSHMKKVHPVSSATEKEPHVCQVCGKGYRYPGMLKAHERSHTGEQPFQCTASHCGRRFSYIQALRRHRLVHSLKNNPQTPPGEPLQEAELEKGEPQNDERWMYTCLYCSESFSSLSARREHHKTHPEDDLKRCNDCGKRLSCQAALIRHKRGHVGERPHKCLLCSSSFVCATSFKRHMLVHQPERPYRCSCGKGFTYKGALLSHQRTHTAERRYRCSHCNRRFLYPGELRKHERTHSDEKPYLCPHCGKSFKRERILRAHVAGHTEDKIFKCSLCNKTFAYKASLTRHELTHTGERPFLCSDCGKTFFSFGELLKHQRYHTGIKPFQCSHCDKSFTQACYLQLHTRYHTGVRPYTCPQCSKSFFTSCRLKRHMQIHTDEKPFECTECGKRFRQAYVLKVHRRTHLEKELRV</sequence>
<proteinExistence type="predicted"/>
<reference evidence="1" key="1">
    <citation type="submission" date="2020-02" db="EMBL/GenBank/DDBJ databases">
        <title>Genome sequencing of the panga catfish, Pangasius djambal.</title>
        <authorList>
            <person name="Wen M."/>
            <person name="Zahm M."/>
            <person name="Roques C."/>
            <person name="Cabau C."/>
            <person name="Klopp C."/>
            <person name="Donnadieu C."/>
            <person name="Jouanno E."/>
            <person name="Avarre J.-C."/>
            <person name="Campet M."/>
            <person name="Ha T."/>
            <person name="Dugue R."/>
            <person name="Lampietro C."/>
            <person name="Louis A."/>
            <person name="Herpin A."/>
            <person name="Echchiki A."/>
            <person name="Berthelot C."/>
            <person name="Parey E."/>
            <person name="Roest-Crollius H."/>
            <person name="Braasch I."/>
            <person name="Postlethwait J.H."/>
            <person name="Bobe J."/>
            <person name="Montfort J."/>
            <person name="Bouchez O."/>
            <person name="Begum T."/>
            <person name="Schartl M."/>
            <person name="Gustiano R."/>
            <person name="Guiguen Y."/>
        </authorList>
    </citation>
    <scope>NUCLEOTIDE SEQUENCE</scope>
    <source>
        <strain evidence="1">Pdj_M5554</strain>
    </source>
</reference>
<gene>
    <name evidence="1" type="ORF">PDJAM_G00090880</name>
</gene>
<dbReference type="EMBL" id="CM040992">
    <property type="protein sequence ID" value="MCJ8743179.1"/>
    <property type="molecule type" value="Genomic_DNA"/>
</dbReference>
<comment type="caution">
    <text evidence="1">The sequence shown here is derived from an EMBL/GenBank/DDBJ whole genome shotgun (WGS) entry which is preliminary data.</text>
</comment>
<evidence type="ECO:0000313" key="1">
    <source>
        <dbReference type="EMBL" id="MCJ8743179.1"/>
    </source>
</evidence>